<proteinExistence type="predicted"/>
<dbReference type="Proteomes" id="UP000220341">
    <property type="component" value="Unassembled WGS sequence"/>
</dbReference>
<name>A0AAE5P4D1_PRIMG</name>
<comment type="caution">
    <text evidence="1">The sequence shown here is derived from an EMBL/GenBank/DDBJ whole genome shotgun (WGS) entry which is preliminary data.</text>
</comment>
<evidence type="ECO:0000313" key="1">
    <source>
        <dbReference type="EMBL" id="PES29620.1"/>
    </source>
</evidence>
<dbReference type="EMBL" id="NTYW01000076">
    <property type="protein sequence ID" value="PES29620.1"/>
    <property type="molecule type" value="Genomic_DNA"/>
</dbReference>
<accession>A0AAE5P4D1</accession>
<gene>
    <name evidence="1" type="ORF">CN497_24450</name>
</gene>
<dbReference type="AlphaFoldDB" id="A0AAE5P4D1"/>
<protein>
    <submittedName>
        <fullName evidence="1">Uncharacterized protein</fullName>
    </submittedName>
</protein>
<sequence length="85" mass="10280">MPCEKRIAIAIAILFRYRINGYFYTKHKIKNAREEGVILSKTRQKQEYCKKCRKETIHTLTEDALEINWYCHECHSQHDIVKTFF</sequence>
<reference evidence="1 2" key="1">
    <citation type="submission" date="2017-09" db="EMBL/GenBank/DDBJ databases">
        <title>Large-scale bioinformatics analysis of Bacillus genomes uncovers conserved roles of natural products in bacterial physiology.</title>
        <authorList>
            <consortium name="Agbiome Team Llc"/>
            <person name="Bleich R.M."/>
            <person name="Kirk G.J."/>
            <person name="Santa Maria K.C."/>
            <person name="Allen S.E."/>
            <person name="Farag S."/>
            <person name="Shank E.A."/>
            <person name="Bowers A."/>
        </authorList>
    </citation>
    <scope>NUCLEOTIDE SEQUENCE [LARGE SCALE GENOMIC DNA]</scope>
    <source>
        <strain evidence="1 2">AFS003013</strain>
    </source>
</reference>
<organism evidence="1 2">
    <name type="scientific">Priestia megaterium</name>
    <name type="common">Bacillus megaterium</name>
    <dbReference type="NCBI Taxonomy" id="1404"/>
    <lineage>
        <taxon>Bacteria</taxon>
        <taxon>Bacillati</taxon>
        <taxon>Bacillota</taxon>
        <taxon>Bacilli</taxon>
        <taxon>Bacillales</taxon>
        <taxon>Bacillaceae</taxon>
        <taxon>Priestia</taxon>
    </lineage>
</organism>
<evidence type="ECO:0000313" key="2">
    <source>
        <dbReference type="Proteomes" id="UP000220341"/>
    </source>
</evidence>